<sequence>MHRTGSGETFLPLAFIMVDRNDFAYRRLQPSIVLTDASIPHVIWGQDAVEYNFGAFYVYDEELDLQILLSPSMIQEAVELLAPSYYPMTLDEIDAEVKAASKNDARFAFTRAFRDRPDDFTRLKLLQRDAEAGPSHVLLIANTVFDYPLDEIVQRPFPHCPELPFPTVPAVIRLIPVHLQKWTGVGFSPQSFPFILACEMLLGGAIGFSFAKELEEAYASSDQLPTRLKDMIHSLDERQKVWVYEYFHIGQGSESSSDSDGDILPHLL</sequence>
<reference evidence="2" key="1">
    <citation type="journal article" date="2017" name="Nat. Ecol. Evol.">
        <title>Genome expansion and lineage-specific genetic innovations in the forest pathogenic fungi Armillaria.</title>
        <authorList>
            <person name="Sipos G."/>
            <person name="Prasanna A.N."/>
            <person name="Walter M.C."/>
            <person name="O'Connor E."/>
            <person name="Balint B."/>
            <person name="Krizsan K."/>
            <person name="Kiss B."/>
            <person name="Hess J."/>
            <person name="Varga T."/>
            <person name="Slot J."/>
            <person name="Riley R."/>
            <person name="Boka B."/>
            <person name="Rigling D."/>
            <person name="Barry K."/>
            <person name="Lee J."/>
            <person name="Mihaltcheva S."/>
            <person name="LaButti K."/>
            <person name="Lipzen A."/>
            <person name="Waldron R."/>
            <person name="Moloney N.M."/>
            <person name="Sperisen C."/>
            <person name="Kredics L."/>
            <person name="Vagvoelgyi C."/>
            <person name="Patrignani A."/>
            <person name="Fitzpatrick D."/>
            <person name="Nagy I."/>
            <person name="Doyle S."/>
            <person name="Anderson J.B."/>
            <person name="Grigoriev I.V."/>
            <person name="Gueldener U."/>
            <person name="Muensterkoetter M."/>
            <person name="Nagy L.G."/>
        </authorList>
    </citation>
    <scope>NUCLEOTIDE SEQUENCE [LARGE SCALE GENOMIC DNA]</scope>
    <source>
        <strain evidence="2">28-4</strain>
    </source>
</reference>
<keyword evidence="2" id="KW-1185">Reference proteome</keyword>
<proteinExistence type="predicted"/>
<accession>A0A2H3BV55</accession>
<dbReference type="Proteomes" id="UP000218334">
    <property type="component" value="Unassembled WGS sequence"/>
</dbReference>
<organism evidence="1 2">
    <name type="scientific">Armillaria solidipes</name>
    <dbReference type="NCBI Taxonomy" id="1076256"/>
    <lineage>
        <taxon>Eukaryota</taxon>
        <taxon>Fungi</taxon>
        <taxon>Dikarya</taxon>
        <taxon>Basidiomycota</taxon>
        <taxon>Agaricomycotina</taxon>
        <taxon>Agaricomycetes</taxon>
        <taxon>Agaricomycetidae</taxon>
        <taxon>Agaricales</taxon>
        <taxon>Marasmiineae</taxon>
        <taxon>Physalacriaceae</taxon>
        <taxon>Armillaria</taxon>
    </lineage>
</organism>
<dbReference type="EMBL" id="KZ293421">
    <property type="protein sequence ID" value="PBK72864.1"/>
    <property type="molecule type" value="Genomic_DNA"/>
</dbReference>
<protein>
    <submittedName>
        <fullName evidence="1">Uncharacterized protein</fullName>
    </submittedName>
</protein>
<evidence type="ECO:0000313" key="2">
    <source>
        <dbReference type="Proteomes" id="UP000218334"/>
    </source>
</evidence>
<name>A0A2H3BV55_9AGAR</name>
<evidence type="ECO:0000313" key="1">
    <source>
        <dbReference type="EMBL" id="PBK72864.1"/>
    </source>
</evidence>
<dbReference type="AlphaFoldDB" id="A0A2H3BV55"/>
<gene>
    <name evidence="1" type="ORF">ARMSODRAFT_703820</name>
</gene>